<dbReference type="Pfam" id="PF01613">
    <property type="entry name" value="Flavin_Reduct"/>
    <property type="match status" value="1"/>
</dbReference>
<dbReference type="PANTHER" id="PTHR33798:SF5">
    <property type="entry name" value="FLAVIN REDUCTASE LIKE DOMAIN-CONTAINING PROTEIN"/>
    <property type="match status" value="1"/>
</dbReference>
<evidence type="ECO:0000256" key="4">
    <source>
        <dbReference type="ARBA" id="ARBA00038054"/>
    </source>
</evidence>
<proteinExistence type="inferred from homology"/>
<dbReference type="Proteomes" id="UP000800036">
    <property type="component" value="Unassembled WGS sequence"/>
</dbReference>
<dbReference type="GO" id="GO:0010181">
    <property type="term" value="F:FMN binding"/>
    <property type="evidence" value="ECO:0007669"/>
    <property type="project" value="InterPro"/>
</dbReference>
<gene>
    <name evidence="6" type="ORF">BU23DRAFT_659559</name>
</gene>
<sequence>MAPSRVENRPIEAFDKEALVQRNPRIDFAAVQGSRPSYNHTQTWQWTKTTDPNWQPGDGATSSTWKDYALFSIDPHSPTRTHNQNYKIMISSTVTRPIALVSSVSPSDVQILAPFSYFNAVSVDPPLYSVSFVGTEPNDSLTNVLESGECCISIVSDWFLEAVNFPSVNTPRHIGEWRVSGLHPKPSIKVHALHVGESAFSIEYKVGEDGEWVRTATLVLFEAVMYHVRDDAIDEKMKTVDIGVLRPVWRGGGITYGSCFGGWKTERPKAFRELNETQRVQSLNRS</sequence>
<dbReference type="SUPFAM" id="SSF50475">
    <property type="entry name" value="FMN-binding split barrel"/>
    <property type="match status" value="1"/>
</dbReference>
<protein>
    <recommendedName>
        <fullName evidence="5">Flavin reductase like domain-containing protein</fullName>
    </recommendedName>
</protein>
<accession>A0A6A5VVT1</accession>
<evidence type="ECO:0000313" key="6">
    <source>
        <dbReference type="EMBL" id="KAF1977327.1"/>
    </source>
</evidence>
<dbReference type="PANTHER" id="PTHR33798">
    <property type="entry name" value="FLAVOPROTEIN OXYGENASE"/>
    <property type="match status" value="1"/>
</dbReference>
<keyword evidence="7" id="KW-1185">Reference proteome</keyword>
<dbReference type="InterPro" id="IPR012349">
    <property type="entry name" value="Split_barrel_FMN-bd"/>
</dbReference>
<evidence type="ECO:0000259" key="5">
    <source>
        <dbReference type="Pfam" id="PF01613"/>
    </source>
</evidence>
<evidence type="ECO:0000256" key="2">
    <source>
        <dbReference type="ARBA" id="ARBA00022630"/>
    </source>
</evidence>
<organism evidence="6 7">
    <name type="scientific">Bimuria novae-zelandiae CBS 107.79</name>
    <dbReference type="NCBI Taxonomy" id="1447943"/>
    <lineage>
        <taxon>Eukaryota</taxon>
        <taxon>Fungi</taxon>
        <taxon>Dikarya</taxon>
        <taxon>Ascomycota</taxon>
        <taxon>Pezizomycotina</taxon>
        <taxon>Dothideomycetes</taxon>
        <taxon>Pleosporomycetidae</taxon>
        <taxon>Pleosporales</taxon>
        <taxon>Massarineae</taxon>
        <taxon>Didymosphaeriaceae</taxon>
        <taxon>Bimuria</taxon>
    </lineage>
</organism>
<dbReference type="OrthoDB" id="10250990at2759"/>
<dbReference type="AlphaFoldDB" id="A0A6A5VVT1"/>
<keyword evidence="2" id="KW-0285">Flavoprotein</keyword>
<feature type="domain" description="Flavin reductase like" evidence="5">
    <location>
        <begin position="93"/>
        <end position="234"/>
    </location>
</feature>
<evidence type="ECO:0000313" key="7">
    <source>
        <dbReference type="Proteomes" id="UP000800036"/>
    </source>
</evidence>
<evidence type="ECO:0000256" key="1">
    <source>
        <dbReference type="ARBA" id="ARBA00001917"/>
    </source>
</evidence>
<dbReference type="EMBL" id="ML976663">
    <property type="protein sequence ID" value="KAF1977327.1"/>
    <property type="molecule type" value="Genomic_DNA"/>
</dbReference>
<comment type="similarity">
    <text evidence="4">Belongs to the flavoredoxin family.</text>
</comment>
<reference evidence="6" key="1">
    <citation type="journal article" date="2020" name="Stud. Mycol.">
        <title>101 Dothideomycetes genomes: a test case for predicting lifestyles and emergence of pathogens.</title>
        <authorList>
            <person name="Haridas S."/>
            <person name="Albert R."/>
            <person name="Binder M."/>
            <person name="Bloem J."/>
            <person name="Labutti K."/>
            <person name="Salamov A."/>
            <person name="Andreopoulos B."/>
            <person name="Baker S."/>
            <person name="Barry K."/>
            <person name="Bills G."/>
            <person name="Bluhm B."/>
            <person name="Cannon C."/>
            <person name="Castanera R."/>
            <person name="Culley D."/>
            <person name="Daum C."/>
            <person name="Ezra D."/>
            <person name="Gonzalez J."/>
            <person name="Henrissat B."/>
            <person name="Kuo A."/>
            <person name="Liang C."/>
            <person name="Lipzen A."/>
            <person name="Lutzoni F."/>
            <person name="Magnuson J."/>
            <person name="Mondo S."/>
            <person name="Nolan M."/>
            <person name="Ohm R."/>
            <person name="Pangilinan J."/>
            <person name="Park H.-J."/>
            <person name="Ramirez L."/>
            <person name="Alfaro M."/>
            <person name="Sun H."/>
            <person name="Tritt A."/>
            <person name="Yoshinaga Y."/>
            <person name="Zwiers L.-H."/>
            <person name="Turgeon B."/>
            <person name="Goodwin S."/>
            <person name="Spatafora J."/>
            <person name="Crous P."/>
            <person name="Grigoriev I."/>
        </authorList>
    </citation>
    <scope>NUCLEOTIDE SEQUENCE</scope>
    <source>
        <strain evidence="6">CBS 107.79</strain>
    </source>
</reference>
<keyword evidence="3" id="KW-0288">FMN</keyword>
<name>A0A6A5VVT1_9PLEO</name>
<evidence type="ECO:0000256" key="3">
    <source>
        <dbReference type="ARBA" id="ARBA00022643"/>
    </source>
</evidence>
<comment type="cofactor">
    <cofactor evidence="1">
        <name>FMN</name>
        <dbReference type="ChEBI" id="CHEBI:58210"/>
    </cofactor>
</comment>
<dbReference type="Gene3D" id="2.30.110.10">
    <property type="entry name" value="Electron Transport, Fmn-binding Protein, Chain A"/>
    <property type="match status" value="1"/>
</dbReference>
<dbReference type="InterPro" id="IPR002563">
    <property type="entry name" value="Flavin_Rdtase-like_dom"/>
</dbReference>